<dbReference type="SUPFAM" id="SSF49313">
    <property type="entry name" value="Cadherin-like"/>
    <property type="match status" value="2"/>
</dbReference>
<dbReference type="PANTHER" id="PTHR24027">
    <property type="entry name" value="CADHERIN-23"/>
    <property type="match status" value="1"/>
</dbReference>
<keyword evidence="9" id="KW-0325">Glycoprotein</keyword>
<dbReference type="PROSITE" id="PS50268">
    <property type="entry name" value="CADHERIN_2"/>
    <property type="match status" value="2"/>
</dbReference>
<dbReference type="AlphaFoldDB" id="A0A493TJS0"/>
<evidence type="ECO:0000256" key="1">
    <source>
        <dbReference type="ARBA" id="ARBA00004251"/>
    </source>
</evidence>
<dbReference type="PANTHER" id="PTHR24027:SF446">
    <property type="entry name" value="CADHERIN-3"/>
    <property type="match status" value="1"/>
</dbReference>
<dbReference type="Pfam" id="PF00028">
    <property type="entry name" value="Cadherin"/>
    <property type="match status" value="2"/>
</dbReference>
<keyword evidence="4" id="KW-0479">Metal-binding</keyword>
<keyword evidence="3" id="KW-0812">Transmembrane</keyword>
<evidence type="ECO:0000256" key="11">
    <source>
        <dbReference type="SAM" id="MobiDB-lite"/>
    </source>
</evidence>
<keyword evidence="6 10" id="KW-0106">Calcium</keyword>
<dbReference type="InterPro" id="IPR039808">
    <property type="entry name" value="Cadherin"/>
</dbReference>
<proteinExistence type="predicted"/>
<dbReference type="CDD" id="cd11304">
    <property type="entry name" value="Cadherin_repeat"/>
    <property type="match status" value="2"/>
</dbReference>
<feature type="domain" description="Cadherin" evidence="12">
    <location>
        <begin position="263"/>
        <end position="395"/>
    </location>
</feature>
<evidence type="ECO:0000256" key="10">
    <source>
        <dbReference type="PROSITE-ProRule" id="PRU00043"/>
    </source>
</evidence>
<dbReference type="FunFam" id="2.60.40.60:FF:000019">
    <property type="entry name" value="Cadherin 2"/>
    <property type="match status" value="1"/>
</dbReference>
<evidence type="ECO:0000256" key="4">
    <source>
        <dbReference type="ARBA" id="ARBA00022723"/>
    </source>
</evidence>
<evidence type="ECO:0000313" key="14">
    <source>
        <dbReference type="Proteomes" id="UP000016666"/>
    </source>
</evidence>
<feature type="domain" description="Cadherin" evidence="12">
    <location>
        <begin position="150"/>
        <end position="262"/>
    </location>
</feature>
<accession>A0A493TJS0</accession>
<evidence type="ECO:0000256" key="5">
    <source>
        <dbReference type="ARBA" id="ARBA00022737"/>
    </source>
</evidence>
<evidence type="ECO:0000256" key="9">
    <source>
        <dbReference type="ARBA" id="ARBA00023180"/>
    </source>
</evidence>
<dbReference type="Ensembl" id="ENSAPLT00000030554.1">
    <property type="protein sequence ID" value="ENSAPLP00000025890.1"/>
    <property type="gene ID" value="ENSAPLG00000020626.1"/>
</dbReference>
<comment type="subcellular location">
    <subcellularLocation>
        <location evidence="1">Cell membrane</location>
        <topology evidence="1">Single-pass type I membrane protein</topology>
    </subcellularLocation>
</comment>
<dbReference type="PRINTS" id="PR00205">
    <property type="entry name" value="CADHERIN"/>
</dbReference>
<keyword evidence="5" id="KW-0677">Repeat</keyword>
<evidence type="ECO:0000256" key="2">
    <source>
        <dbReference type="ARBA" id="ARBA00022475"/>
    </source>
</evidence>
<dbReference type="SMART" id="SM00112">
    <property type="entry name" value="CA"/>
    <property type="match status" value="2"/>
</dbReference>
<dbReference type="InterPro" id="IPR002126">
    <property type="entry name" value="Cadherin-like_dom"/>
</dbReference>
<dbReference type="GO" id="GO:0044331">
    <property type="term" value="P:cell-cell adhesion mediated by cadherin"/>
    <property type="evidence" value="ECO:0007669"/>
    <property type="project" value="TreeGrafter"/>
</dbReference>
<evidence type="ECO:0000259" key="12">
    <source>
        <dbReference type="PROSITE" id="PS50268"/>
    </source>
</evidence>
<dbReference type="GO" id="GO:0034332">
    <property type="term" value="P:adherens junction organization"/>
    <property type="evidence" value="ECO:0007669"/>
    <property type="project" value="TreeGrafter"/>
</dbReference>
<dbReference type="GeneTree" id="ENSGT00940000157175"/>
<dbReference type="GO" id="GO:0000902">
    <property type="term" value="P:cell morphogenesis"/>
    <property type="evidence" value="ECO:0007669"/>
    <property type="project" value="TreeGrafter"/>
</dbReference>
<organism evidence="13 14">
    <name type="scientific">Anas platyrhynchos platyrhynchos</name>
    <name type="common">Northern mallard</name>
    <dbReference type="NCBI Taxonomy" id="8840"/>
    <lineage>
        <taxon>Eukaryota</taxon>
        <taxon>Metazoa</taxon>
        <taxon>Chordata</taxon>
        <taxon>Craniata</taxon>
        <taxon>Vertebrata</taxon>
        <taxon>Euteleostomi</taxon>
        <taxon>Archelosauria</taxon>
        <taxon>Archosauria</taxon>
        <taxon>Dinosauria</taxon>
        <taxon>Saurischia</taxon>
        <taxon>Theropoda</taxon>
        <taxon>Coelurosauria</taxon>
        <taxon>Aves</taxon>
        <taxon>Neognathae</taxon>
        <taxon>Galloanserae</taxon>
        <taxon>Anseriformes</taxon>
        <taxon>Anatidae</taxon>
        <taxon>Anatinae</taxon>
        <taxon>Anas</taxon>
    </lineage>
</organism>
<keyword evidence="2" id="KW-1003">Cell membrane</keyword>
<reference evidence="13" key="2">
    <citation type="submission" date="2025-08" db="UniProtKB">
        <authorList>
            <consortium name="Ensembl"/>
        </authorList>
    </citation>
    <scope>IDENTIFICATION</scope>
</reference>
<evidence type="ECO:0000256" key="6">
    <source>
        <dbReference type="ARBA" id="ARBA00022837"/>
    </source>
</evidence>
<feature type="compositionally biased region" description="Low complexity" evidence="11">
    <location>
        <begin position="66"/>
        <end position="76"/>
    </location>
</feature>
<dbReference type="GO" id="GO:0016342">
    <property type="term" value="C:catenin complex"/>
    <property type="evidence" value="ECO:0007669"/>
    <property type="project" value="TreeGrafter"/>
</dbReference>
<feature type="compositionally biased region" description="Low complexity" evidence="11">
    <location>
        <begin position="1"/>
        <end position="13"/>
    </location>
</feature>
<feature type="compositionally biased region" description="Gly residues" evidence="11">
    <location>
        <begin position="19"/>
        <end position="40"/>
    </location>
</feature>
<dbReference type="GO" id="GO:0005912">
    <property type="term" value="C:adherens junction"/>
    <property type="evidence" value="ECO:0007669"/>
    <property type="project" value="TreeGrafter"/>
</dbReference>
<dbReference type="InterPro" id="IPR015919">
    <property type="entry name" value="Cadherin-like_sf"/>
</dbReference>
<evidence type="ECO:0000256" key="8">
    <source>
        <dbReference type="ARBA" id="ARBA00023136"/>
    </source>
</evidence>
<protein>
    <recommendedName>
        <fullName evidence="12">Cadherin domain-containing protein</fullName>
    </recommendedName>
</protein>
<keyword evidence="8" id="KW-0472">Membrane</keyword>
<feature type="region of interest" description="Disordered" evidence="11">
    <location>
        <begin position="1"/>
        <end position="83"/>
    </location>
</feature>
<dbReference type="PROSITE" id="PS00232">
    <property type="entry name" value="CADHERIN_1"/>
    <property type="match status" value="1"/>
</dbReference>
<dbReference type="Gene3D" id="2.60.40.60">
    <property type="entry name" value="Cadherins"/>
    <property type="match status" value="4"/>
</dbReference>
<evidence type="ECO:0000313" key="13">
    <source>
        <dbReference type="Ensembl" id="ENSAPLP00000025890.1"/>
    </source>
</evidence>
<reference evidence="13" key="3">
    <citation type="submission" date="2025-09" db="UniProtKB">
        <authorList>
            <consortium name="Ensembl"/>
        </authorList>
    </citation>
    <scope>IDENTIFICATION</scope>
</reference>
<dbReference type="GO" id="GO:0005509">
    <property type="term" value="F:calcium ion binding"/>
    <property type="evidence" value="ECO:0007669"/>
    <property type="project" value="UniProtKB-UniRule"/>
</dbReference>
<reference evidence="14" key="1">
    <citation type="submission" date="2017-10" db="EMBL/GenBank/DDBJ databases">
        <title>A new Pekin duck reference genome.</title>
        <authorList>
            <person name="Hou Z.-C."/>
            <person name="Zhou Z.-K."/>
            <person name="Zhu F."/>
            <person name="Hou S.-S."/>
        </authorList>
    </citation>
    <scope>NUCLEOTIDE SEQUENCE [LARGE SCALE GENOMIC DNA]</scope>
</reference>
<evidence type="ECO:0000256" key="7">
    <source>
        <dbReference type="ARBA" id="ARBA00022889"/>
    </source>
</evidence>
<keyword evidence="14" id="KW-1185">Reference proteome</keyword>
<dbReference type="GO" id="GO:0008013">
    <property type="term" value="F:beta-catenin binding"/>
    <property type="evidence" value="ECO:0007669"/>
    <property type="project" value="TreeGrafter"/>
</dbReference>
<evidence type="ECO:0000256" key="3">
    <source>
        <dbReference type="ARBA" id="ARBA00022692"/>
    </source>
</evidence>
<dbReference type="InterPro" id="IPR020894">
    <property type="entry name" value="Cadherin_CS"/>
</dbReference>
<dbReference type="FunFam" id="2.60.40.60:FF:000022">
    <property type="entry name" value="Cadherin 2"/>
    <property type="match status" value="1"/>
</dbReference>
<dbReference type="GO" id="GO:0045296">
    <property type="term" value="F:cadherin binding"/>
    <property type="evidence" value="ECO:0007669"/>
    <property type="project" value="TreeGrafter"/>
</dbReference>
<dbReference type="GO" id="GO:0016477">
    <property type="term" value="P:cell migration"/>
    <property type="evidence" value="ECO:0007669"/>
    <property type="project" value="TreeGrafter"/>
</dbReference>
<dbReference type="Proteomes" id="UP000016666">
    <property type="component" value="Unassembled WGS sequence"/>
</dbReference>
<keyword evidence="7" id="KW-0130">Cell adhesion</keyword>
<sequence>QVSGAVGARGASPGRRRGGFGGAATPGGTGTGAVGAGGLPRAGLGVVESPPLAAVLGKHPRPPDLPRVAAPSPRSPSHQEVPDVPRALRRRKRDWVIPPIKVPENERGPFPKKLVQLFSHAVSENGKPVEEPMEIIVTVTDQNDNKPQFTQEVFRGSVPEGALPGTSVMQVNATDADDAVETYNGVLAYSILSQEPREPHPHMFTVNRATGTLSVIASGLDREVGPAYTLTVQAADLDGEGLTTTALAVIEITDVNDNAPEFDPKTYEVAVPENEAGLEVTRLHTTDLDEPQTLAWRAVYSIVRGNEGGAFAITTDPASNEGVLRTAKVRGGPAAVPLWDQHPLSPRYVVGSDPAGWLDVHPENGLITARDHLDRESPFAKNSTYVAVLLAVDDGEARWP</sequence>
<name>A0A493TJS0_ANAPP</name>
<dbReference type="GO" id="GO:0016339">
    <property type="term" value="P:calcium-dependent cell-cell adhesion via plasma membrane cell adhesion molecules"/>
    <property type="evidence" value="ECO:0007669"/>
    <property type="project" value="TreeGrafter"/>
</dbReference>
<dbReference type="GO" id="GO:0005737">
    <property type="term" value="C:cytoplasm"/>
    <property type="evidence" value="ECO:0007669"/>
    <property type="project" value="TreeGrafter"/>
</dbReference>
<dbReference type="GO" id="GO:0007156">
    <property type="term" value="P:homophilic cell adhesion via plasma membrane adhesion molecules"/>
    <property type="evidence" value="ECO:0007669"/>
    <property type="project" value="InterPro"/>
</dbReference>
<dbReference type="GO" id="GO:0007043">
    <property type="term" value="P:cell-cell junction assembly"/>
    <property type="evidence" value="ECO:0007669"/>
    <property type="project" value="TreeGrafter"/>
</dbReference>